<dbReference type="EMBL" id="JYDI01002333">
    <property type="protein sequence ID" value="KRY25437.1"/>
    <property type="molecule type" value="Genomic_DNA"/>
</dbReference>
<proteinExistence type="predicted"/>
<protein>
    <submittedName>
        <fullName evidence="1">Uncharacterized protein</fullName>
    </submittedName>
</protein>
<dbReference type="AlphaFoldDB" id="A0A0V1AL95"/>
<keyword evidence="2" id="KW-1185">Reference proteome</keyword>
<dbReference type="Proteomes" id="UP000054653">
    <property type="component" value="Unassembled WGS sequence"/>
</dbReference>
<reference evidence="1 2" key="1">
    <citation type="submission" date="2015-01" db="EMBL/GenBank/DDBJ databases">
        <title>Evolution of Trichinella species and genotypes.</title>
        <authorList>
            <person name="Korhonen P.K."/>
            <person name="Edoardo P."/>
            <person name="Giuseppe L.R."/>
            <person name="Gasser R.B."/>
        </authorList>
    </citation>
    <scope>NUCLEOTIDE SEQUENCE [LARGE SCALE GENOMIC DNA]</scope>
    <source>
        <strain evidence="1">ISS120</strain>
    </source>
</reference>
<evidence type="ECO:0000313" key="2">
    <source>
        <dbReference type="Proteomes" id="UP000054653"/>
    </source>
</evidence>
<organism evidence="1 2">
    <name type="scientific">Trichinella britovi</name>
    <name type="common">Parasitic roundworm</name>
    <dbReference type="NCBI Taxonomy" id="45882"/>
    <lineage>
        <taxon>Eukaryota</taxon>
        <taxon>Metazoa</taxon>
        <taxon>Ecdysozoa</taxon>
        <taxon>Nematoda</taxon>
        <taxon>Enoplea</taxon>
        <taxon>Dorylaimia</taxon>
        <taxon>Trichinellida</taxon>
        <taxon>Trichinellidae</taxon>
        <taxon>Trichinella</taxon>
    </lineage>
</organism>
<gene>
    <name evidence="1" type="ORF">T03_6849</name>
</gene>
<accession>A0A0V1AL95</accession>
<evidence type="ECO:0000313" key="1">
    <source>
        <dbReference type="EMBL" id="KRY25437.1"/>
    </source>
</evidence>
<dbReference type="OrthoDB" id="10507044at2759"/>
<name>A0A0V1AL95_TRIBR</name>
<comment type="caution">
    <text evidence="1">The sequence shown here is derived from an EMBL/GenBank/DDBJ whole genome shotgun (WGS) entry which is preliminary data.</text>
</comment>
<sequence length="74" mass="8338">MDLLATVANSRNYKFTQSTPFFPFLIFRVEGIGSKPNDVSSSRQPHIYSSLKPPEILAAGRVDFIICFWLASRS</sequence>